<dbReference type="PANTHER" id="PTHR47572">
    <property type="entry name" value="LIPOPROTEIN-RELATED"/>
    <property type="match status" value="1"/>
</dbReference>
<evidence type="ECO:0000256" key="2">
    <source>
        <dbReference type="ARBA" id="ARBA00022801"/>
    </source>
</evidence>
<comment type="caution">
    <text evidence="6">The sequence shown here is derived from an EMBL/GenBank/DDBJ whole genome shotgun (WGS) entry which is preliminary data.</text>
</comment>
<comment type="cofactor">
    <cofactor evidence="4">
        <name>Zn(2+)</name>
        <dbReference type="ChEBI" id="CHEBI:29105"/>
    </cofactor>
    <text evidence="4">Binds 1 divalent metal cation per subunit.</text>
</comment>
<dbReference type="InterPro" id="IPR051262">
    <property type="entry name" value="SMP-30/CGR1_Lactonase"/>
</dbReference>
<dbReference type="Gene3D" id="2.120.10.30">
    <property type="entry name" value="TolB, C-terminal domain"/>
    <property type="match status" value="1"/>
</dbReference>
<organism evidence="6 7">
    <name type="scientific">Naumannella cuiyingiana</name>
    <dbReference type="NCBI Taxonomy" id="1347891"/>
    <lineage>
        <taxon>Bacteria</taxon>
        <taxon>Bacillati</taxon>
        <taxon>Actinomycetota</taxon>
        <taxon>Actinomycetes</taxon>
        <taxon>Propionibacteriales</taxon>
        <taxon>Propionibacteriaceae</taxon>
        <taxon>Naumannella</taxon>
    </lineage>
</organism>
<dbReference type="InterPro" id="IPR011042">
    <property type="entry name" value="6-blade_b-propeller_TolB-like"/>
</dbReference>
<protein>
    <submittedName>
        <fullName evidence="6">Gluconolactonase</fullName>
        <ecNumber evidence="6">3.1.1.17</ecNumber>
    </submittedName>
</protein>
<dbReference type="Pfam" id="PF08450">
    <property type="entry name" value="SGL"/>
    <property type="match status" value="1"/>
</dbReference>
<dbReference type="RefSeq" id="WP_179443846.1">
    <property type="nucleotide sequence ID" value="NZ_JACBZS010000001.1"/>
</dbReference>
<feature type="binding site" evidence="4">
    <location>
        <position position="37"/>
    </location>
    <ligand>
        <name>a divalent metal cation</name>
        <dbReference type="ChEBI" id="CHEBI:60240"/>
    </ligand>
</feature>
<evidence type="ECO:0000256" key="4">
    <source>
        <dbReference type="PIRSR" id="PIRSR605511-2"/>
    </source>
</evidence>
<evidence type="ECO:0000256" key="3">
    <source>
        <dbReference type="PIRSR" id="PIRSR605511-1"/>
    </source>
</evidence>
<feature type="domain" description="SMP-30/Gluconolactonase/LRE-like region" evidence="5">
    <location>
        <begin position="37"/>
        <end position="282"/>
    </location>
</feature>
<reference evidence="6 7" key="1">
    <citation type="submission" date="2020-07" db="EMBL/GenBank/DDBJ databases">
        <title>Sequencing the genomes of 1000 actinobacteria strains.</title>
        <authorList>
            <person name="Klenk H.-P."/>
        </authorList>
    </citation>
    <scope>NUCLEOTIDE SEQUENCE [LARGE SCALE GENOMIC DNA]</scope>
    <source>
        <strain evidence="6 7">DSM 103164</strain>
    </source>
</reference>
<accession>A0A7Z0D6I4</accession>
<dbReference type="InterPro" id="IPR013658">
    <property type="entry name" value="SGL"/>
</dbReference>
<proteinExistence type="inferred from homology"/>
<feature type="binding site" evidence="4">
    <location>
        <position position="148"/>
    </location>
    <ligand>
        <name>substrate</name>
    </ligand>
</feature>
<evidence type="ECO:0000256" key="1">
    <source>
        <dbReference type="ARBA" id="ARBA00008853"/>
    </source>
</evidence>
<keyword evidence="7" id="KW-1185">Reference proteome</keyword>
<gene>
    <name evidence="6" type="ORF">GGQ54_000380</name>
</gene>
<name>A0A7Z0D6I4_9ACTN</name>
<dbReference type="PRINTS" id="PR01790">
    <property type="entry name" value="SMP30FAMILY"/>
</dbReference>
<sequence length="298" mass="32061">MTTSVTLPLDLTVFDDRFAVRHDRVLTRLWTGGRWLEGPVHVPTARMLIFSDIPNDRVLRYDEVTGEVTTFAAPAGFANGHRLDSCGRLLTCEHGARRVTRTEPDGSVTILADAIDGSRLNSPNDVTTSPDGAIWFTDPSYGILDHHEGHAASSEIGSNDVYRIAPNGTPTRAIDSLTAPNGIAFSPDASVLYVTDSETDTLHAFDHDHGRLTNARTLATSTDGTFDGFRVDDAGRIWTSAGAGVDVYDADGTRLARIGLPETVSNVAFGGSRRTDLHITATTSLYVIKVGARGLWPG</sequence>
<dbReference type="Proteomes" id="UP000527616">
    <property type="component" value="Unassembled WGS sequence"/>
</dbReference>
<feature type="binding site" evidence="4">
    <location>
        <position position="227"/>
    </location>
    <ligand>
        <name>a divalent metal cation</name>
        <dbReference type="ChEBI" id="CHEBI:60240"/>
    </ligand>
</feature>
<dbReference type="PANTHER" id="PTHR47572:SF4">
    <property type="entry name" value="LACTONASE DRP35"/>
    <property type="match status" value="1"/>
</dbReference>
<keyword evidence="4" id="KW-0862">Zinc</keyword>
<dbReference type="InterPro" id="IPR005511">
    <property type="entry name" value="SMP-30"/>
</dbReference>
<evidence type="ECO:0000259" key="5">
    <source>
        <dbReference type="Pfam" id="PF08450"/>
    </source>
</evidence>
<dbReference type="EC" id="3.1.1.17" evidence="6"/>
<feature type="binding site" evidence="4">
    <location>
        <position position="181"/>
    </location>
    <ligand>
        <name>a divalent metal cation</name>
        <dbReference type="ChEBI" id="CHEBI:60240"/>
    </ligand>
</feature>
<keyword evidence="4" id="KW-0479">Metal-binding</keyword>
<evidence type="ECO:0000313" key="6">
    <source>
        <dbReference type="EMBL" id="NYI69820.1"/>
    </source>
</evidence>
<dbReference type="AlphaFoldDB" id="A0A7Z0D6I4"/>
<dbReference type="EMBL" id="JACBZS010000001">
    <property type="protein sequence ID" value="NYI69820.1"/>
    <property type="molecule type" value="Genomic_DNA"/>
</dbReference>
<comment type="similarity">
    <text evidence="1">Belongs to the SMP-30/CGR1 family.</text>
</comment>
<dbReference type="SUPFAM" id="SSF63829">
    <property type="entry name" value="Calcium-dependent phosphotriesterase"/>
    <property type="match status" value="1"/>
</dbReference>
<feature type="binding site" evidence="4">
    <location>
        <position position="124"/>
    </location>
    <ligand>
        <name>substrate</name>
    </ligand>
</feature>
<feature type="active site" description="Proton donor/acceptor" evidence="3">
    <location>
        <position position="227"/>
    </location>
</feature>
<dbReference type="GO" id="GO:0004341">
    <property type="term" value="F:gluconolactonase activity"/>
    <property type="evidence" value="ECO:0007669"/>
    <property type="project" value="UniProtKB-EC"/>
</dbReference>
<evidence type="ECO:0000313" key="7">
    <source>
        <dbReference type="Proteomes" id="UP000527616"/>
    </source>
</evidence>
<keyword evidence="2 6" id="KW-0378">Hydrolase</keyword>
<dbReference type="GO" id="GO:0046872">
    <property type="term" value="F:metal ion binding"/>
    <property type="evidence" value="ECO:0007669"/>
    <property type="project" value="UniProtKB-KW"/>
</dbReference>